<dbReference type="AlphaFoldDB" id="S3D883"/>
<dbReference type="OrthoDB" id="2851338at2759"/>
<feature type="domain" description="AB hydrolase-1" evidence="2">
    <location>
        <begin position="349"/>
        <end position="551"/>
    </location>
</feature>
<sequence length="559" mass="62192">MAPTPGILYVTMQPKPGLPEEQFHDWYNNEHGPTRLRLDFCENGFRYRASDLEGEKPSQSKPEWMAIYDITDMAELTKETYLRLRGPPVKTQREADTMAQIHVDRKLYEFIESRESKEFKRLELVENEGRGNVIVAVFLDVNEGMTDQLDRWYKEEHIDMLSKVPGWLRTRRFVTSSIDPKAPKEYLALHEYAPENGLGGPEFQAVTSTPWTQEIMTKVVKDKRRRVYDLYYTFGPAPRHLSPKLSDWTSTDPTSPFLTKIHSTTPTDLPTGAIESHITTPDGIIIPYILTGSSSPSAPLIVLSNSILTTPTIWDPFLTSFFSIPSNQKYRVLRYFKRGRFPDCGTQPITIDVLAADIIALLDALRVPKAAAVIGVSLGGCTTLNLALTHPDRLENFISCDTSAASPPGNAKAWGERIAIASSEAAISPSGLPIVGQTLAEKTTRRWFVPESYSHPGLVGRLEDVKQQVATNSLEGFKKSVNALFEYDLKAKMEGGRVRGCFVVGEKDGVLPGTMREMAVSYGGKGGARYEIIEGAGHLPMVEKPGEFAEVVTSFLRGS</sequence>
<gene>
    <name evidence="3" type="ORF">GLAREA_06983</name>
</gene>
<dbReference type="InterPro" id="IPR029058">
    <property type="entry name" value="AB_hydrolase_fold"/>
</dbReference>
<keyword evidence="3" id="KW-0378">Hydrolase</keyword>
<dbReference type="Pfam" id="PF12697">
    <property type="entry name" value="Abhydrolase_6"/>
    <property type="match status" value="1"/>
</dbReference>
<dbReference type="Gene3D" id="3.40.50.1820">
    <property type="entry name" value="alpha/beta hydrolase"/>
    <property type="match status" value="1"/>
</dbReference>
<protein>
    <submittedName>
        <fullName evidence="3">Alpha/beta-Hydrolase</fullName>
    </submittedName>
</protein>
<evidence type="ECO:0000313" key="4">
    <source>
        <dbReference type="Proteomes" id="UP000016922"/>
    </source>
</evidence>
<dbReference type="InterPro" id="IPR000073">
    <property type="entry name" value="AB_hydrolase_1"/>
</dbReference>
<dbReference type="STRING" id="1116229.S3D883"/>
<name>S3D883_GLAL2</name>
<evidence type="ECO:0000313" key="3">
    <source>
        <dbReference type="EMBL" id="EPE33970.1"/>
    </source>
</evidence>
<reference evidence="3 4" key="1">
    <citation type="journal article" date="2013" name="BMC Genomics">
        <title>Genomics-driven discovery of the pneumocandin biosynthetic gene cluster in the fungus Glarea lozoyensis.</title>
        <authorList>
            <person name="Chen L."/>
            <person name="Yue Q."/>
            <person name="Zhang X."/>
            <person name="Xiang M."/>
            <person name="Wang C."/>
            <person name="Li S."/>
            <person name="Che Y."/>
            <person name="Ortiz-Lopez F.J."/>
            <person name="Bills G.F."/>
            <person name="Liu X."/>
            <person name="An Z."/>
        </authorList>
    </citation>
    <scope>NUCLEOTIDE SEQUENCE [LARGE SCALE GENOMIC DNA]</scope>
    <source>
        <strain evidence="4">ATCC 20868 / MF5171</strain>
    </source>
</reference>
<dbReference type="EMBL" id="KE145357">
    <property type="protein sequence ID" value="EPE33970.1"/>
    <property type="molecule type" value="Genomic_DNA"/>
</dbReference>
<dbReference type="RefSeq" id="XP_008079122.1">
    <property type="nucleotide sequence ID" value="XM_008080931.1"/>
</dbReference>
<dbReference type="KEGG" id="glz:GLAREA_06983"/>
<dbReference type="InterPro" id="IPR011008">
    <property type="entry name" value="Dimeric_a/b-barrel"/>
</dbReference>
<evidence type="ECO:0000259" key="2">
    <source>
        <dbReference type="Pfam" id="PF12697"/>
    </source>
</evidence>
<dbReference type="HOGENOM" id="CLU_021595_0_0_1"/>
<dbReference type="GeneID" id="19466036"/>
<dbReference type="OMA" id="DWYNTEH"/>
<dbReference type="SUPFAM" id="SSF54909">
    <property type="entry name" value="Dimeric alpha+beta barrel"/>
    <property type="match status" value="1"/>
</dbReference>
<keyword evidence="4" id="KW-1185">Reference proteome</keyword>
<dbReference type="GO" id="GO:0016787">
    <property type="term" value="F:hydrolase activity"/>
    <property type="evidence" value="ECO:0007669"/>
    <property type="project" value="UniProtKB-KW"/>
</dbReference>
<evidence type="ECO:0000256" key="1">
    <source>
        <dbReference type="ARBA" id="ARBA00008645"/>
    </source>
</evidence>
<dbReference type="SUPFAM" id="SSF53474">
    <property type="entry name" value="alpha/beta-Hydrolases"/>
    <property type="match status" value="1"/>
</dbReference>
<dbReference type="eggNOG" id="ENOG502QR0K">
    <property type="taxonomic scope" value="Eukaryota"/>
</dbReference>
<organism evidence="3 4">
    <name type="scientific">Glarea lozoyensis (strain ATCC 20868 / MF5171)</name>
    <dbReference type="NCBI Taxonomy" id="1116229"/>
    <lineage>
        <taxon>Eukaryota</taxon>
        <taxon>Fungi</taxon>
        <taxon>Dikarya</taxon>
        <taxon>Ascomycota</taxon>
        <taxon>Pezizomycotina</taxon>
        <taxon>Leotiomycetes</taxon>
        <taxon>Helotiales</taxon>
        <taxon>Helotiaceae</taxon>
        <taxon>Glarea</taxon>
    </lineage>
</organism>
<accession>S3D883</accession>
<comment type="similarity">
    <text evidence="1">Belongs to the AB hydrolase superfamily.</text>
</comment>
<proteinExistence type="inferred from homology"/>
<dbReference type="Proteomes" id="UP000016922">
    <property type="component" value="Unassembled WGS sequence"/>
</dbReference>
<dbReference type="PANTHER" id="PTHR43039">
    <property type="entry name" value="ESTERASE-RELATED"/>
    <property type="match status" value="1"/>
</dbReference>